<organism evidence="3 4">
    <name type="scientific">Terribacillus saccharophilus</name>
    <dbReference type="NCBI Taxonomy" id="361277"/>
    <lineage>
        <taxon>Bacteria</taxon>
        <taxon>Bacillati</taxon>
        <taxon>Bacillota</taxon>
        <taxon>Bacilli</taxon>
        <taxon>Bacillales</taxon>
        <taxon>Bacillaceae</taxon>
        <taxon>Terribacillus</taxon>
    </lineage>
</organism>
<feature type="compositionally biased region" description="Basic and acidic residues" evidence="1">
    <location>
        <begin position="36"/>
        <end position="50"/>
    </location>
</feature>
<dbReference type="AlphaFoldDB" id="A0A075LMP5"/>
<evidence type="ECO:0000313" key="3">
    <source>
        <dbReference type="EMBL" id="AIF65668.1"/>
    </source>
</evidence>
<accession>A0A075LMP5</accession>
<sequence>MKRQSNLIITSLVFLLLLAAGCTNTEKTVQATTPEAELHTKENQMQHKEQPAITTEEEDEEEIAASKDLETNQDSEAETSAEGTKTTEDEMAQQIQDLKAVGSSDEAVELLSNNLGITENEDLEIDLTAGGEVTMDGTGIYYTLVLKSKSMIESGGSGTAGIYRVYEDGTIIDEYTEGSQ</sequence>
<dbReference type="Proteomes" id="UP000027980">
    <property type="component" value="Chromosome"/>
</dbReference>
<dbReference type="GeneID" id="34222129"/>
<name>A0A075LMP5_9BACI</name>
<evidence type="ECO:0000313" key="4">
    <source>
        <dbReference type="Proteomes" id="UP000027980"/>
    </source>
</evidence>
<dbReference type="HOGENOM" id="CLU_1495496_0_0_9"/>
<dbReference type="EMBL" id="CP008876">
    <property type="protein sequence ID" value="AIF65668.1"/>
    <property type="molecule type" value="Genomic_DNA"/>
</dbReference>
<feature type="chain" id="PRO_5038967416" description="Lipoprotein" evidence="2">
    <location>
        <begin position="20"/>
        <end position="180"/>
    </location>
</feature>
<evidence type="ECO:0008006" key="5">
    <source>
        <dbReference type="Google" id="ProtNLM"/>
    </source>
</evidence>
<feature type="signal peptide" evidence="2">
    <location>
        <begin position="1"/>
        <end position="19"/>
    </location>
</feature>
<proteinExistence type="predicted"/>
<gene>
    <name evidence="3" type="ORF">GZ22_02725</name>
</gene>
<feature type="region of interest" description="Disordered" evidence="1">
    <location>
        <begin position="35"/>
        <end position="90"/>
    </location>
</feature>
<evidence type="ECO:0000256" key="1">
    <source>
        <dbReference type="SAM" id="MobiDB-lite"/>
    </source>
</evidence>
<dbReference type="PROSITE" id="PS51257">
    <property type="entry name" value="PROKAR_LIPOPROTEIN"/>
    <property type="match status" value="1"/>
</dbReference>
<evidence type="ECO:0000256" key="2">
    <source>
        <dbReference type="SAM" id="SignalP"/>
    </source>
</evidence>
<dbReference type="RefSeq" id="WP_038558419.1">
    <property type="nucleotide sequence ID" value="NZ_CP008876.1"/>
</dbReference>
<protein>
    <recommendedName>
        <fullName evidence="5">Lipoprotein</fullName>
    </recommendedName>
</protein>
<dbReference type="KEGG" id="tap:GZ22_02725"/>
<keyword evidence="2" id="KW-0732">Signal</keyword>
<reference evidence="3 4" key="1">
    <citation type="submission" date="2014-07" db="EMBL/GenBank/DDBJ databases">
        <title>Complete genome sequence of a moderately halophilic bacterium Terribacillus aidingensis MP602, isolated from Cryptomeria fortunei in Tianmu mountain in China.</title>
        <authorList>
            <person name="Wang Y."/>
            <person name="Lu P."/>
            <person name="Zhang L."/>
        </authorList>
    </citation>
    <scope>NUCLEOTIDE SEQUENCE [LARGE SCALE GENOMIC DNA]</scope>
    <source>
        <strain evidence="3 4">MP602</strain>
    </source>
</reference>
<dbReference type="OrthoDB" id="9812621at2"/>